<sequence length="124" mass="14088">MSPLFGRHDSITNEIFVWKLNTFGVIALADMCNETPSWPSLQHGIPAHLLSPLFSILLPLQVGSRSAFRPTLSSDNRVLSFQWKIIPFPQSLRSHDDVTADSDVIKFECRKILELLCERFISMC</sequence>
<dbReference type="AlphaFoldDB" id="A0A8X6HM82"/>
<organism evidence="1 2">
    <name type="scientific">Trichonephila clavata</name>
    <name type="common">Joro spider</name>
    <name type="synonym">Nephila clavata</name>
    <dbReference type="NCBI Taxonomy" id="2740835"/>
    <lineage>
        <taxon>Eukaryota</taxon>
        <taxon>Metazoa</taxon>
        <taxon>Ecdysozoa</taxon>
        <taxon>Arthropoda</taxon>
        <taxon>Chelicerata</taxon>
        <taxon>Arachnida</taxon>
        <taxon>Araneae</taxon>
        <taxon>Araneomorphae</taxon>
        <taxon>Entelegynae</taxon>
        <taxon>Araneoidea</taxon>
        <taxon>Nephilidae</taxon>
        <taxon>Trichonephila</taxon>
    </lineage>
</organism>
<dbReference type="EMBL" id="BMAO01033390">
    <property type="protein sequence ID" value="GFQ89214.1"/>
    <property type="molecule type" value="Genomic_DNA"/>
</dbReference>
<name>A0A8X6HM82_TRICU</name>
<dbReference type="Proteomes" id="UP000887116">
    <property type="component" value="Unassembled WGS sequence"/>
</dbReference>
<evidence type="ECO:0000313" key="1">
    <source>
        <dbReference type="EMBL" id="GFQ89214.1"/>
    </source>
</evidence>
<keyword evidence="2" id="KW-1185">Reference proteome</keyword>
<accession>A0A8X6HM82</accession>
<evidence type="ECO:0000313" key="2">
    <source>
        <dbReference type="Proteomes" id="UP000887116"/>
    </source>
</evidence>
<reference evidence="1" key="1">
    <citation type="submission" date="2020-07" db="EMBL/GenBank/DDBJ databases">
        <title>Multicomponent nature underlies the extraordinary mechanical properties of spider dragline silk.</title>
        <authorList>
            <person name="Kono N."/>
            <person name="Nakamura H."/>
            <person name="Mori M."/>
            <person name="Yoshida Y."/>
            <person name="Ohtoshi R."/>
            <person name="Malay A.D."/>
            <person name="Moran D.A.P."/>
            <person name="Tomita M."/>
            <person name="Numata K."/>
            <person name="Arakawa K."/>
        </authorList>
    </citation>
    <scope>NUCLEOTIDE SEQUENCE</scope>
</reference>
<protein>
    <submittedName>
        <fullName evidence="1">Uncharacterized protein</fullName>
    </submittedName>
</protein>
<gene>
    <name evidence="1" type="ORF">TNCT_543041</name>
</gene>
<comment type="caution">
    <text evidence="1">The sequence shown here is derived from an EMBL/GenBank/DDBJ whole genome shotgun (WGS) entry which is preliminary data.</text>
</comment>
<proteinExistence type="predicted"/>